<evidence type="ECO:0000313" key="4">
    <source>
        <dbReference type="EMBL" id="EME39937.1"/>
    </source>
</evidence>
<dbReference type="InterPro" id="IPR000467">
    <property type="entry name" value="G_patch_dom"/>
</dbReference>
<dbReference type="eggNOG" id="KOG0154">
    <property type="taxonomic scope" value="Eukaryota"/>
</dbReference>
<feature type="compositionally biased region" description="Basic and acidic residues" evidence="1">
    <location>
        <begin position="466"/>
        <end position="481"/>
    </location>
</feature>
<dbReference type="Gene3D" id="3.30.1370.50">
    <property type="entry name" value="R3H-like domain"/>
    <property type="match status" value="1"/>
</dbReference>
<dbReference type="InterPro" id="IPR036867">
    <property type="entry name" value="R3H_dom_sf"/>
</dbReference>
<dbReference type="PROSITE" id="PS51061">
    <property type="entry name" value="R3H"/>
    <property type="match status" value="1"/>
</dbReference>
<dbReference type="GO" id="GO:0003676">
    <property type="term" value="F:nucleic acid binding"/>
    <property type="evidence" value="ECO:0007669"/>
    <property type="project" value="UniProtKB-UniRule"/>
</dbReference>
<dbReference type="InterPro" id="IPR051189">
    <property type="entry name" value="Splicing_assoc_domain"/>
</dbReference>
<dbReference type="HOGENOM" id="CLU_007254_1_0_1"/>
<feature type="region of interest" description="Disordered" evidence="1">
    <location>
        <begin position="192"/>
        <end position="416"/>
    </location>
</feature>
<proteinExistence type="predicted"/>
<evidence type="ECO:0000259" key="2">
    <source>
        <dbReference type="PROSITE" id="PS50174"/>
    </source>
</evidence>
<dbReference type="SMART" id="SM00393">
    <property type="entry name" value="R3H"/>
    <property type="match status" value="1"/>
</dbReference>
<evidence type="ECO:0000259" key="3">
    <source>
        <dbReference type="PROSITE" id="PS51061"/>
    </source>
</evidence>
<dbReference type="Pfam" id="PF01585">
    <property type="entry name" value="G-patch"/>
    <property type="match status" value="1"/>
</dbReference>
<dbReference type="PANTHER" id="PTHR14195">
    <property type="entry name" value="G PATCH DOMAIN CONTAINING PROTEIN 2"/>
    <property type="match status" value="1"/>
</dbReference>
<dbReference type="EMBL" id="KB446544">
    <property type="protein sequence ID" value="EME39937.1"/>
    <property type="molecule type" value="Genomic_DNA"/>
</dbReference>
<feature type="region of interest" description="Disordered" evidence="1">
    <location>
        <begin position="807"/>
        <end position="831"/>
    </location>
</feature>
<gene>
    <name evidence="4" type="ORF">DOTSEDRAFT_82684</name>
</gene>
<evidence type="ECO:0008006" key="6">
    <source>
        <dbReference type="Google" id="ProtNLM"/>
    </source>
</evidence>
<dbReference type="InterPro" id="IPR001374">
    <property type="entry name" value="R3H_dom"/>
</dbReference>
<feature type="region of interest" description="Disordered" evidence="1">
    <location>
        <begin position="444"/>
        <end position="535"/>
    </location>
</feature>
<feature type="domain" description="R3H" evidence="3">
    <location>
        <begin position="716"/>
        <end position="779"/>
    </location>
</feature>
<feature type="compositionally biased region" description="Basic and acidic residues" evidence="1">
    <location>
        <begin position="317"/>
        <end position="344"/>
    </location>
</feature>
<feature type="region of interest" description="Disordered" evidence="1">
    <location>
        <begin position="637"/>
        <end position="664"/>
    </location>
</feature>
<feature type="compositionally biased region" description="Acidic residues" evidence="1">
    <location>
        <begin position="482"/>
        <end position="506"/>
    </location>
</feature>
<dbReference type="OMA" id="GMANMHI"/>
<feature type="compositionally biased region" description="Basic and acidic residues" evidence="1">
    <location>
        <begin position="357"/>
        <end position="372"/>
    </location>
</feature>
<feature type="compositionally biased region" description="Basic residues" evidence="1">
    <location>
        <begin position="1"/>
        <end position="17"/>
    </location>
</feature>
<feature type="compositionally biased region" description="Gly residues" evidence="1">
    <location>
        <begin position="821"/>
        <end position="830"/>
    </location>
</feature>
<dbReference type="PROSITE" id="PS50174">
    <property type="entry name" value="G_PATCH"/>
    <property type="match status" value="1"/>
</dbReference>
<protein>
    <recommendedName>
        <fullName evidence="6">Protein SQS1</fullName>
    </recommendedName>
</protein>
<dbReference type="Pfam" id="PF01424">
    <property type="entry name" value="R3H"/>
    <property type="match status" value="1"/>
</dbReference>
<feature type="compositionally biased region" description="Polar residues" evidence="1">
    <location>
        <begin position="265"/>
        <end position="289"/>
    </location>
</feature>
<feature type="compositionally biased region" description="Basic and acidic residues" evidence="1">
    <location>
        <begin position="523"/>
        <end position="535"/>
    </location>
</feature>
<dbReference type="SMART" id="SM00443">
    <property type="entry name" value="G_patch"/>
    <property type="match status" value="1"/>
</dbReference>
<dbReference type="OrthoDB" id="21470at2759"/>
<feature type="compositionally biased region" description="Polar residues" evidence="1">
    <location>
        <begin position="235"/>
        <end position="256"/>
    </location>
</feature>
<name>N1PCF4_DOTSN</name>
<dbReference type="SUPFAM" id="SSF82708">
    <property type="entry name" value="R3H domain"/>
    <property type="match status" value="1"/>
</dbReference>
<feature type="region of interest" description="Disordered" evidence="1">
    <location>
        <begin position="1"/>
        <end position="68"/>
    </location>
</feature>
<keyword evidence="5" id="KW-1185">Reference proteome</keyword>
<reference evidence="5" key="1">
    <citation type="journal article" date="2012" name="PLoS Genet.">
        <title>The genomes of the fungal plant pathogens Cladosporium fulvum and Dothistroma septosporum reveal adaptation to different hosts and lifestyles but also signatures of common ancestry.</title>
        <authorList>
            <person name="de Wit P.J.G.M."/>
            <person name="van der Burgt A."/>
            <person name="Oekmen B."/>
            <person name="Stergiopoulos I."/>
            <person name="Abd-Elsalam K.A."/>
            <person name="Aerts A.L."/>
            <person name="Bahkali A.H."/>
            <person name="Beenen H.G."/>
            <person name="Chettri P."/>
            <person name="Cox M.P."/>
            <person name="Datema E."/>
            <person name="de Vries R.P."/>
            <person name="Dhillon B."/>
            <person name="Ganley A.R."/>
            <person name="Griffiths S.A."/>
            <person name="Guo Y."/>
            <person name="Hamelin R.C."/>
            <person name="Henrissat B."/>
            <person name="Kabir M.S."/>
            <person name="Jashni M.K."/>
            <person name="Kema G."/>
            <person name="Klaubauf S."/>
            <person name="Lapidus A."/>
            <person name="Levasseur A."/>
            <person name="Lindquist E."/>
            <person name="Mehrabi R."/>
            <person name="Ohm R.A."/>
            <person name="Owen T.J."/>
            <person name="Salamov A."/>
            <person name="Schwelm A."/>
            <person name="Schijlen E."/>
            <person name="Sun H."/>
            <person name="van den Burg H.A."/>
            <person name="van Ham R.C.H.J."/>
            <person name="Zhang S."/>
            <person name="Goodwin S.B."/>
            <person name="Grigoriev I.V."/>
            <person name="Collemare J."/>
            <person name="Bradshaw R.E."/>
        </authorList>
    </citation>
    <scope>NUCLEOTIDE SEQUENCE [LARGE SCALE GENOMIC DNA]</scope>
    <source>
        <strain evidence="5">NZE10 / CBS 128990</strain>
    </source>
</reference>
<dbReference type="AlphaFoldDB" id="N1PCF4"/>
<dbReference type="Proteomes" id="UP000016933">
    <property type="component" value="Unassembled WGS sequence"/>
</dbReference>
<accession>N1PCF4</accession>
<feature type="domain" description="G-patch" evidence="2">
    <location>
        <begin position="850"/>
        <end position="892"/>
    </location>
</feature>
<evidence type="ECO:0000256" key="1">
    <source>
        <dbReference type="SAM" id="MobiDB-lite"/>
    </source>
</evidence>
<evidence type="ECO:0000313" key="5">
    <source>
        <dbReference type="Proteomes" id="UP000016933"/>
    </source>
</evidence>
<reference evidence="4 5" key="2">
    <citation type="journal article" date="2012" name="PLoS Pathog.">
        <title>Diverse lifestyles and strategies of plant pathogenesis encoded in the genomes of eighteen Dothideomycetes fungi.</title>
        <authorList>
            <person name="Ohm R.A."/>
            <person name="Feau N."/>
            <person name="Henrissat B."/>
            <person name="Schoch C.L."/>
            <person name="Horwitz B.A."/>
            <person name="Barry K.W."/>
            <person name="Condon B.J."/>
            <person name="Copeland A.C."/>
            <person name="Dhillon B."/>
            <person name="Glaser F."/>
            <person name="Hesse C.N."/>
            <person name="Kosti I."/>
            <person name="LaButti K."/>
            <person name="Lindquist E.A."/>
            <person name="Lucas S."/>
            <person name="Salamov A.A."/>
            <person name="Bradshaw R.E."/>
            <person name="Ciuffetti L."/>
            <person name="Hamelin R.C."/>
            <person name="Kema G.H.J."/>
            <person name="Lawrence C."/>
            <person name="Scott J.A."/>
            <person name="Spatafora J.W."/>
            <person name="Turgeon B.G."/>
            <person name="de Wit P.J.G.M."/>
            <person name="Zhong S."/>
            <person name="Goodwin S.B."/>
            <person name="Grigoriev I.V."/>
        </authorList>
    </citation>
    <scope>NUCLEOTIDE SEQUENCE [LARGE SCALE GENOMIC DNA]</scope>
    <source>
        <strain evidence="5">NZE10 / CBS 128990</strain>
    </source>
</reference>
<feature type="compositionally biased region" description="Basic residues" evidence="1">
    <location>
        <begin position="385"/>
        <end position="398"/>
    </location>
</feature>
<organism evidence="4 5">
    <name type="scientific">Dothistroma septosporum (strain NZE10 / CBS 128990)</name>
    <name type="common">Red band needle blight fungus</name>
    <name type="synonym">Mycosphaerella pini</name>
    <dbReference type="NCBI Taxonomy" id="675120"/>
    <lineage>
        <taxon>Eukaryota</taxon>
        <taxon>Fungi</taxon>
        <taxon>Dikarya</taxon>
        <taxon>Ascomycota</taxon>
        <taxon>Pezizomycotina</taxon>
        <taxon>Dothideomycetes</taxon>
        <taxon>Dothideomycetidae</taxon>
        <taxon>Mycosphaerellales</taxon>
        <taxon>Mycosphaerellaceae</taxon>
        <taxon>Dothistroma</taxon>
    </lineage>
</organism>
<sequence>MGKKKAQNGRAKQKQKAKAGNTPRTPKANHAQQQMLADSDWDEDTPIHFRGFTQQNSPSSTTLRSANAAPKLRHAGISFVSAGLNTSSLPQPQDPDADIALDHIDSDEDGDEDIDDSLLQTNIMEADIEIPEQGMANMHIHTLQMEIEDDTATAFTSDINVTGIDTSAERRPGDAIMSDGLFVVDTVGDASLTSTSRAHGKRPIKRAPSPARSDSSEEVIVFHGRSKPNIVNDPVTRTSKTAPTPPARSSRTQSPHVTDDLLKALNTTSAPSSLPTSGWGSRPTKQINDTWEAAPETPYWKKSKGRPRPDLGPSAAEIKRFERSPPKESKVQFAESNRKSKEKDMDAEDTVAALQADWKKTLRDKKAMKPEMLELASNESSKPSKSSKRRNKRGRKKDNRAMRAAITSDEDASDGEAAYDDYMQNLKAQLDGADDDDATLLASLSARGRFPPAMMVDGQQMGDDELLPKHSKDGPEPKGDYELDDDSDWEDEDDSEMNPDPDELSTDDSREMDSSDLEDELEYAEREQWKDEDDLRQRRMERMTDEQIARLLAKQEELGMGSDELLLDNGIDISDDGFGDLVAARAGLGDLSKYSFGRSAMSHSMRKHRGDRKENFPDASVLADAVDQYGENGFDIMDFDRPSLRPRKKGRKGQLPEELEMLSDEDLKEELRDHWDNDRGKKAAKKAEREELRREGLLGSGGRKGKADLSQKYPIGMNMKQVHDELRDFLRSDEHRERAFPPMAKIDRKALHEVAMALNLNSQSRGAGKKRFTIVTKTSRTAIYDQGMFNDVMSASTRGFLTNAKATRMAKRNARGSTRGARGGGRGGGLSAATVRHGELVGAGAAEISSNSFGHKMMEKMGWSKGTALGKDRDGLLVPVEQRMRVGTAGLG</sequence>
<dbReference type="STRING" id="675120.N1PCF4"/>
<feature type="compositionally biased region" description="Polar residues" evidence="1">
    <location>
        <begin position="52"/>
        <end position="65"/>
    </location>
</feature>